<evidence type="ECO:0000313" key="3">
    <source>
        <dbReference type="EMBL" id="RDX52590.1"/>
    </source>
</evidence>
<dbReference type="AlphaFoldDB" id="A0A371DJ79"/>
<feature type="region of interest" description="Disordered" evidence="1">
    <location>
        <begin position="1"/>
        <end position="40"/>
    </location>
</feature>
<evidence type="ECO:0000256" key="1">
    <source>
        <dbReference type="SAM" id="MobiDB-lite"/>
    </source>
</evidence>
<dbReference type="OrthoDB" id="94039at2759"/>
<organism evidence="3 4">
    <name type="scientific">Lentinus brumalis</name>
    <dbReference type="NCBI Taxonomy" id="2498619"/>
    <lineage>
        <taxon>Eukaryota</taxon>
        <taxon>Fungi</taxon>
        <taxon>Dikarya</taxon>
        <taxon>Basidiomycota</taxon>
        <taxon>Agaricomycotina</taxon>
        <taxon>Agaricomycetes</taxon>
        <taxon>Polyporales</taxon>
        <taxon>Polyporaceae</taxon>
        <taxon>Lentinus</taxon>
    </lineage>
</organism>
<dbReference type="Proteomes" id="UP000256964">
    <property type="component" value="Unassembled WGS sequence"/>
</dbReference>
<dbReference type="SUPFAM" id="SSF53474">
    <property type="entry name" value="alpha/beta-Hydrolases"/>
    <property type="match status" value="1"/>
</dbReference>
<dbReference type="InterPro" id="IPR029058">
    <property type="entry name" value="AB_hydrolase_fold"/>
</dbReference>
<accession>A0A371DJ79</accession>
<keyword evidence="4" id="KW-1185">Reference proteome</keyword>
<dbReference type="EMBL" id="KZ857390">
    <property type="protein sequence ID" value="RDX52590.1"/>
    <property type="molecule type" value="Genomic_DNA"/>
</dbReference>
<dbReference type="Pfam" id="PF12697">
    <property type="entry name" value="Abhydrolase_6"/>
    <property type="match status" value="1"/>
</dbReference>
<feature type="domain" description="AB hydrolase-1" evidence="2">
    <location>
        <begin position="142"/>
        <end position="425"/>
    </location>
</feature>
<dbReference type="InterPro" id="IPR000073">
    <property type="entry name" value="AB_hydrolase_1"/>
</dbReference>
<reference evidence="3 4" key="1">
    <citation type="journal article" date="2018" name="Biotechnol. Biofuels">
        <title>Integrative visual omics of the white-rot fungus Polyporus brumalis exposes the biotechnological potential of its oxidative enzymes for delignifying raw plant biomass.</title>
        <authorList>
            <person name="Miyauchi S."/>
            <person name="Rancon A."/>
            <person name="Drula E."/>
            <person name="Hage H."/>
            <person name="Chaduli D."/>
            <person name="Favel A."/>
            <person name="Grisel S."/>
            <person name="Henrissat B."/>
            <person name="Herpoel-Gimbert I."/>
            <person name="Ruiz-Duenas F.J."/>
            <person name="Chevret D."/>
            <person name="Hainaut M."/>
            <person name="Lin J."/>
            <person name="Wang M."/>
            <person name="Pangilinan J."/>
            <person name="Lipzen A."/>
            <person name="Lesage-Meessen L."/>
            <person name="Navarro D."/>
            <person name="Riley R."/>
            <person name="Grigoriev I.V."/>
            <person name="Zhou S."/>
            <person name="Raouche S."/>
            <person name="Rosso M.N."/>
        </authorList>
    </citation>
    <scope>NUCLEOTIDE SEQUENCE [LARGE SCALE GENOMIC DNA]</scope>
    <source>
        <strain evidence="3 4">BRFM 1820</strain>
    </source>
</reference>
<protein>
    <submittedName>
        <fullName evidence="3">Alpha/beta-hydrolase</fullName>
    </submittedName>
</protein>
<dbReference type="Gene3D" id="3.40.50.1820">
    <property type="entry name" value="alpha/beta hydrolase"/>
    <property type="match status" value="1"/>
</dbReference>
<proteinExistence type="predicted"/>
<name>A0A371DJ79_9APHY</name>
<dbReference type="STRING" id="139420.A0A371DJ79"/>
<evidence type="ECO:0000259" key="2">
    <source>
        <dbReference type="Pfam" id="PF12697"/>
    </source>
</evidence>
<gene>
    <name evidence="3" type="ORF">OH76DRAFT_1400386</name>
</gene>
<sequence length="451" mass="51146">MASSNLTYPPPEPYTLPTCHPRPLKPLETPPRDLKPPQIPVPPRKSLLDDWYKLSTHIVPAAYPRTTPFIPLPPLPQWIPNKDEFKAAVRRTVDELNAAKVAQWNGELDHLGPNRRPMWHCINRYVRKGFRADGARKGVTLFMAHANGFPKEIWEPLLLALAREQVKNANYQVDEIWSWEAVNHGDSCLINRDALGGLYDWRDNSRDILQFLEYYLPTSVSPGALPTALPRLQDAEAQSRRANGLQARNVVFVGHSFGGCTIVRAALEEPRLFKSLFMLDAMIRPVEGRAPNPEEPILNLVAGAVQRRDGWSSKEEARKMFSAIPFFKAWDPATLEVYVECGLYQAADGQVKLKMPGIQEAVCFAENYAAFETFELLEKLDPAIETRWLIARNLTPRETEMRRKVAWRRKVNTSHRIVPSGHLIAQEIPSVAAKDLHEFLSTRYGAQKALL</sequence>
<evidence type="ECO:0000313" key="4">
    <source>
        <dbReference type="Proteomes" id="UP000256964"/>
    </source>
</evidence>